<accession>A0A6P3WR80</accession>
<dbReference type="GO" id="GO:0005886">
    <property type="term" value="C:plasma membrane"/>
    <property type="evidence" value="ECO:0007669"/>
    <property type="project" value="TreeGrafter"/>
</dbReference>
<comment type="subcellular location">
    <subcellularLocation>
        <location evidence="1">Cytoplasm</location>
    </subcellularLocation>
</comment>
<evidence type="ECO:0000256" key="1">
    <source>
        <dbReference type="ARBA" id="ARBA00004496"/>
    </source>
</evidence>
<dbReference type="PANTHER" id="PTHR15079:SF3">
    <property type="entry name" value="MYELOID DIFFERENTIATION PRIMARY RESPONSE PROTEIN MYD88"/>
    <property type="match status" value="1"/>
</dbReference>
<gene>
    <name evidence="7" type="primary">LOC106741300</name>
</gene>
<feature type="domain" description="TIR" evidence="5">
    <location>
        <begin position="149"/>
        <end position="280"/>
    </location>
</feature>
<dbReference type="InterPro" id="IPR011029">
    <property type="entry name" value="DEATH-like_dom_sf"/>
</dbReference>
<reference evidence="7" key="1">
    <citation type="submission" date="2025-08" db="UniProtKB">
        <authorList>
            <consortium name="RefSeq"/>
        </authorList>
    </citation>
    <scope>IDENTIFICATION</scope>
</reference>
<protein>
    <submittedName>
        <fullName evidence="7">Myeloid differentiation primary response protein MyD88</fullName>
    </submittedName>
</protein>
<name>A0A6P3WR80_DINQU</name>
<keyword evidence="2" id="KW-0963">Cytoplasm</keyword>
<dbReference type="SUPFAM" id="SSF52200">
    <property type="entry name" value="Toll/Interleukin receptor TIR domain"/>
    <property type="match status" value="1"/>
</dbReference>
<evidence type="ECO:0000313" key="7">
    <source>
        <dbReference type="RefSeq" id="XP_014468605.1"/>
    </source>
</evidence>
<dbReference type="Pfam" id="PF13676">
    <property type="entry name" value="TIR_2"/>
    <property type="match status" value="1"/>
</dbReference>
<dbReference type="InterPro" id="IPR000488">
    <property type="entry name" value="Death_dom"/>
</dbReference>
<dbReference type="PANTHER" id="PTHR15079">
    <property type="entry name" value="MYD88"/>
    <property type="match status" value="1"/>
</dbReference>
<dbReference type="GO" id="GO:0045087">
    <property type="term" value="P:innate immune response"/>
    <property type="evidence" value="ECO:0007669"/>
    <property type="project" value="TreeGrafter"/>
</dbReference>
<dbReference type="SUPFAM" id="SSF47986">
    <property type="entry name" value="DEATH domain"/>
    <property type="match status" value="1"/>
</dbReference>
<keyword evidence="3" id="KW-0395">Inflammatory response</keyword>
<dbReference type="AlphaFoldDB" id="A0A6P3WR80"/>
<dbReference type="Proteomes" id="UP000515204">
    <property type="component" value="Unplaced"/>
</dbReference>
<dbReference type="GeneID" id="106741300"/>
<dbReference type="KEGG" id="dqu:106741300"/>
<dbReference type="GO" id="GO:0034142">
    <property type="term" value="P:toll-like receptor 4 signaling pathway"/>
    <property type="evidence" value="ECO:0007669"/>
    <property type="project" value="TreeGrafter"/>
</dbReference>
<evidence type="ECO:0000259" key="4">
    <source>
        <dbReference type="PROSITE" id="PS50017"/>
    </source>
</evidence>
<dbReference type="GO" id="GO:0035325">
    <property type="term" value="F:Toll-like receptor binding"/>
    <property type="evidence" value="ECO:0007669"/>
    <property type="project" value="TreeGrafter"/>
</dbReference>
<proteinExistence type="predicted"/>
<dbReference type="GO" id="GO:0050830">
    <property type="term" value="P:defense response to Gram-positive bacterium"/>
    <property type="evidence" value="ECO:0007669"/>
    <property type="project" value="TreeGrafter"/>
</dbReference>
<dbReference type="InterPro" id="IPR017281">
    <property type="entry name" value="Myelin_different_resp_MyD88"/>
</dbReference>
<dbReference type="GO" id="GO:0070976">
    <property type="term" value="F:TIR domain binding"/>
    <property type="evidence" value="ECO:0007669"/>
    <property type="project" value="InterPro"/>
</dbReference>
<dbReference type="PROSITE" id="PS50017">
    <property type="entry name" value="DEATH_DOMAIN"/>
    <property type="match status" value="1"/>
</dbReference>
<evidence type="ECO:0000256" key="2">
    <source>
        <dbReference type="ARBA" id="ARBA00022490"/>
    </source>
</evidence>
<evidence type="ECO:0000313" key="6">
    <source>
        <dbReference type="Proteomes" id="UP000515204"/>
    </source>
</evidence>
<dbReference type="GO" id="GO:0008063">
    <property type="term" value="P:Toll signaling pathway"/>
    <property type="evidence" value="ECO:0007669"/>
    <property type="project" value="TreeGrafter"/>
</dbReference>
<dbReference type="Gene3D" id="1.10.533.10">
    <property type="entry name" value="Death Domain, Fas"/>
    <property type="match status" value="1"/>
</dbReference>
<evidence type="ECO:0000256" key="3">
    <source>
        <dbReference type="ARBA" id="ARBA00023198"/>
    </source>
</evidence>
<evidence type="ECO:0000259" key="5">
    <source>
        <dbReference type="PROSITE" id="PS50104"/>
    </source>
</evidence>
<keyword evidence="6" id="KW-1185">Reference proteome</keyword>
<dbReference type="GO" id="GO:0043123">
    <property type="term" value="P:positive regulation of canonical NF-kappaB signal transduction"/>
    <property type="evidence" value="ECO:0007669"/>
    <property type="project" value="InterPro"/>
</dbReference>
<dbReference type="PROSITE" id="PS50104">
    <property type="entry name" value="TIR"/>
    <property type="match status" value="1"/>
</dbReference>
<dbReference type="InterPro" id="IPR035897">
    <property type="entry name" value="Toll_tir_struct_dom_sf"/>
</dbReference>
<sequence>MTMDLSTVPLVAISVGSKQVISTLLNPTKVLPSENGLPRDWRGLAYLLELSAEVMTLLSSHSNPTIYMLTILEQKEKNITIKDFYLMMEQISRWDIIDDIEDMFEKDAVKYLEEKQRAQISADMVEQNVDKEILTQGDVHRLKEGLETQYYDAFLLYADEDVSFASKMVEKLETEYQLKLCLKDRDLVAGITFEHEAVMKIINERCNRVLIIISPSFLISAANKFFLNYAQALSIDKQQRKIVPCLYKRCELPMQLKYMFILDYNRKGLYDFWGKLRDSIRALNSSVKCTQKTTELTNTLPNKCSDLPQVCQEAKEETSKNTQEKIENCVIKNMNDTKALHSSGTKRSKMLKWVKSTANWKTKQNKQNDHLIMDKLANLPSLDNLDSLNLTSDSTIDIYEKKKKKKNLFDKFTKKGQMRKIAVQT</sequence>
<dbReference type="CTD" id="4615"/>
<dbReference type="InterPro" id="IPR000157">
    <property type="entry name" value="TIR_dom"/>
</dbReference>
<dbReference type="GO" id="GO:0005737">
    <property type="term" value="C:cytoplasm"/>
    <property type="evidence" value="ECO:0007669"/>
    <property type="project" value="UniProtKB-SubCell"/>
</dbReference>
<dbReference type="OrthoDB" id="10037120at2759"/>
<organism evidence="6 7">
    <name type="scientific">Dinoponera quadriceps</name>
    <name type="common">South American ant</name>
    <dbReference type="NCBI Taxonomy" id="609295"/>
    <lineage>
        <taxon>Eukaryota</taxon>
        <taxon>Metazoa</taxon>
        <taxon>Ecdysozoa</taxon>
        <taxon>Arthropoda</taxon>
        <taxon>Hexapoda</taxon>
        <taxon>Insecta</taxon>
        <taxon>Pterygota</taxon>
        <taxon>Neoptera</taxon>
        <taxon>Endopterygota</taxon>
        <taxon>Hymenoptera</taxon>
        <taxon>Apocrita</taxon>
        <taxon>Aculeata</taxon>
        <taxon>Formicoidea</taxon>
        <taxon>Formicidae</taxon>
        <taxon>Ponerinae</taxon>
        <taxon>Ponerini</taxon>
        <taxon>Dinoponera</taxon>
    </lineage>
</organism>
<feature type="domain" description="Death" evidence="4">
    <location>
        <begin position="40"/>
        <end position="104"/>
    </location>
</feature>
<dbReference type="Gene3D" id="3.40.50.10140">
    <property type="entry name" value="Toll/interleukin-1 receptor homology (TIR) domain"/>
    <property type="match status" value="1"/>
</dbReference>
<dbReference type="GO" id="GO:0002755">
    <property type="term" value="P:MyD88-dependent toll-like receptor signaling pathway"/>
    <property type="evidence" value="ECO:0007669"/>
    <property type="project" value="InterPro"/>
</dbReference>
<dbReference type="RefSeq" id="XP_014468605.1">
    <property type="nucleotide sequence ID" value="XM_014613119.1"/>
</dbReference>